<organism evidence="1 2">
    <name type="scientific">Desulforamulus aeronauticus DSM 10349</name>
    <dbReference type="NCBI Taxonomy" id="1121421"/>
    <lineage>
        <taxon>Bacteria</taxon>
        <taxon>Bacillati</taxon>
        <taxon>Bacillota</taxon>
        <taxon>Clostridia</taxon>
        <taxon>Eubacteriales</taxon>
        <taxon>Peptococcaceae</taxon>
        <taxon>Desulforamulus</taxon>
    </lineage>
</organism>
<dbReference type="RefSeq" id="WP_084082376.1">
    <property type="nucleotide sequence ID" value="NZ_FRAR01000015.1"/>
</dbReference>
<dbReference type="Proteomes" id="UP000183997">
    <property type="component" value="Unassembled WGS sequence"/>
</dbReference>
<reference evidence="2" key="1">
    <citation type="submission" date="2016-11" db="EMBL/GenBank/DDBJ databases">
        <authorList>
            <person name="Varghese N."/>
            <person name="Submissions S."/>
        </authorList>
    </citation>
    <scope>NUCLEOTIDE SEQUENCE [LARGE SCALE GENOMIC DNA]</scope>
    <source>
        <strain evidence="2">DSM 10349</strain>
    </source>
</reference>
<protein>
    <submittedName>
        <fullName evidence="1">Uncharacterized protein</fullName>
    </submittedName>
</protein>
<dbReference type="AlphaFoldDB" id="A0A1M6SZU5"/>
<proteinExistence type="predicted"/>
<accession>A0A1M6SZU5</accession>
<keyword evidence="2" id="KW-1185">Reference proteome</keyword>
<dbReference type="OrthoDB" id="1786553at2"/>
<name>A0A1M6SZU5_9FIRM</name>
<gene>
    <name evidence="1" type="ORF">SAMN02745123_02079</name>
</gene>
<dbReference type="STRING" id="1121421.SAMN02745123_02079"/>
<evidence type="ECO:0000313" key="2">
    <source>
        <dbReference type="Proteomes" id="UP000183997"/>
    </source>
</evidence>
<sequence length="185" mass="22004">MVFYRKVYAQKSYRFIEPAECCPYLSDRHCDLRKHNVCDSDNHHYKKNCCTSRYYDRCSNFVNEVRVIKPNRYFKTSYSCPYSLDGFCELRGVSVFEKNRTFYRHACSTTDYARKCPYYIGRISKIKCKTPKTIYGCCPYKEDDWCKVRKTKIKGRSGGFYDHTCCKSNYVKSCPYYMEAECGND</sequence>
<dbReference type="EMBL" id="FRAR01000015">
    <property type="protein sequence ID" value="SHK50149.1"/>
    <property type="molecule type" value="Genomic_DNA"/>
</dbReference>
<evidence type="ECO:0000313" key="1">
    <source>
        <dbReference type="EMBL" id="SHK50149.1"/>
    </source>
</evidence>